<evidence type="ECO:0000256" key="1">
    <source>
        <dbReference type="SAM" id="MobiDB-lite"/>
    </source>
</evidence>
<name>A0A133UCR0_9EURY</name>
<accession>A0A133UCR0</accession>
<gene>
    <name evidence="2" type="ORF">AKJ64_04265</name>
</gene>
<protein>
    <recommendedName>
        <fullName evidence="4">YbhB/YbcL family Raf kinase inhibitor-like protein</fullName>
    </recommendedName>
</protein>
<organism evidence="2 3">
    <name type="scientific">candidate division MSBL1 archaeon SCGC-AAA259E17</name>
    <dbReference type="NCBI Taxonomy" id="1698263"/>
    <lineage>
        <taxon>Archaea</taxon>
        <taxon>Methanobacteriati</taxon>
        <taxon>Methanobacteriota</taxon>
        <taxon>candidate division MSBL1</taxon>
    </lineage>
</organism>
<dbReference type="InterPro" id="IPR008914">
    <property type="entry name" value="PEBP"/>
</dbReference>
<dbReference type="Pfam" id="PF01161">
    <property type="entry name" value="PBP"/>
    <property type="match status" value="1"/>
</dbReference>
<dbReference type="Proteomes" id="UP000070373">
    <property type="component" value="Unassembled WGS sequence"/>
</dbReference>
<feature type="non-terminal residue" evidence="2">
    <location>
        <position position="60"/>
    </location>
</feature>
<evidence type="ECO:0000313" key="3">
    <source>
        <dbReference type="Proteomes" id="UP000070373"/>
    </source>
</evidence>
<proteinExistence type="predicted"/>
<comment type="caution">
    <text evidence="2">The sequence shown here is derived from an EMBL/GenBank/DDBJ whole genome shotgun (WGS) entry which is preliminary data.</text>
</comment>
<keyword evidence="3" id="KW-1185">Reference proteome</keyword>
<feature type="region of interest" description="Disordered" evidence="1">
    <location>
        <begin position="1"/>
        <end position="26"/>
    </location>
</feature>
<dbReference type="AlphaFoldDB" id="A0A133UCR0"/>
<sequence length="60" mass="6260">MPSKGLELTSPALDNGGKIPKGYTYDGKDVSPPLRISGADGETLAITMTDPDAGGFVHWL</sequence>
<evidence type="ECO:0000313" key="2">
    <source>
        <dbReference type="EMBL" id="KXA91981.1"/>
    </source>
</evidence>
<dbReference type="SUPFAM" id="SSF49777">
    <property type="entry name" value="PEBP-like"/>
    <property type="match status" value="1"/>
</dbReference>
<reference evidence="2 3" key="1">
    <citation type="journal article" date="2016" name="Sci. Rep.">
        <title>Metabolic traits of an uncultured archaeal lineage -MSBL1- from brine pools of the Red Sea.</title>
        <authorList>
            <person name="Mwirichia R."/>
            <person name="Alam I."/>
            <person name="Rashid M."/>
            <person name="Vinu M."/>
            <person name="Ba-Alawi W."/>
            <person name="Anthony Kamau A."/>
            <person name="Kamanda Ngugi D."/>
            <person name="Goker M."/>
            <person name="Klenk H.P."/>
            <person name="Bajic V."/>
            <person name="Stingl U."/>
        </authorList>
    </citation>
    <scope>NUCLEOTIDE SEQUENCE [LARGE SCALE GENOMIC DNA]</scope>
    <source>
        <strain evidence="2">SCGC-AAA259E17</strain>
    </source>
</reference>
<evidence type="ECO:0008006" key="4">
    <source>
        <dbReference type="Google" id="ProtNLM"/>
    </source>
</evidence>
<dbReference type="InterPro" id="IPR036610">
    <property type="entry name" value="PEBP-like_sf"/>
</dbReference>
<dbReference type="EMBL" id="LHXN01000090">
    <property type="protein sequence ID" value="KXA91981.1"/>
    <property type="molecule type" value="Genomic_DNA"/>
</dbReference>
<dbReference type="Gene3D" id="3.90.280.10">
    <property type="entry name" value="PEBP-like"/>
    <property type="match status" value="1"/>
</dbReference>